<proteinExistence type="predicted"/>
<gene>
    <name evidence="2" type="ORF">AO090010000384</name>
</gene>
<dbReference type="EMBL" id="BA000056">
    <property type="protein sequence ID" value="BAE66256.1"/>
    <property type="molecule type" value="Genomic_DNA"/>
</dbReference>
<protein>
    <submittedName>
        <fullName evidence="2">DNA, SC010</fullName>
    </submittedName>
</protein>
<dbReference type="KEGG" id="aor:AO090010000384"/>
<evidence type="ECO:0000313" key="3">
    <source>
        <dbReference type="Proteomes" id="UP000006564"/>
    </source>
</evidence>
<dbReference type="GeneID" id="5999523"/>
<keyword evidence="3" id="KW-1185">Reference proteome</keyword>
<organism evidence="2 3">
    <name type="scientific">Aspergillus oryzae (strain ATCC 42149 / RIB 40)</name>
    <name type="common">Yellow koji mold</name>
    <dbReference type="NCBI Taxonomy" id="510516"/>
    <lineage>
        <taxon>Eukaryota</taxon>
        <taxon>Fungi</taxon>
        <taxon>Dikarya</taxon>
        <taxon>Ascomycota</taxon>
        <taxon>Pezizomycotina</taxon>
        <taxon>Eurotiomycetes</taxon>
        <taxon>Eurotiomycetidae</taxon>
        <taxon>Eurotiales</taxon>
        <taxon>Aspergillaceae</taxon>
        <taxon>Aspergillus</taxon>
        <taxon>Aspergillus subgen. Circumdati</taxon>
    </lineage>
</organism>
<evidence type="ECO:0000313" key="2">
    <source>
        <dbReference type="EMBL" id="BAE66256.1"/>
    </source>
</evidence>
<sequence>MSAPSSPSLVDSAAHIGQATEQVNAFLVANGQPQPSFDRDAPPVFPEAPADIQAARQQILDACQTIYDALVGPAEYLRWLACRDRKAPRHVQPPVALSFQHRGPHPVGPSRSVQ</sequence>
<name>Q2TWW7_ASPOR</name>
<dbReference type="EMBL" id="AP007175">
    <property type="protein sequence ID" value="BAE66256.1"/>
    <property type="molecule type" value="Genomic_DNA"/>
</dbReference>
<reference evidence="2 3" key="1">
    <citation type="journal article" date="2005" name="Nature">
        <title>Genome sequencing and analysis of Aspergillus oryzae.</title>
        <authorList>
            <person name="Machida M."/>
            <person name="Asai K."/>
            <person name="Sano M."/>
            <person name="Tanaka T."/>
            <person name="Kumagai T."/>
            <person name="Terai G."/>
            <person name="Kusumoto K."/>
            <person name="Arima T."/>
            <person name="Akita O."/>
            <person name="Kashiwagi Y."/>
            <person name="Abe K."/>
            <person name="Gomi K."/>
            <person name="Horiuchi H."/>
            <person name="Kitamoto K."/>
            <person name="Kobayashi T."/>
            <person name="Takeuchi M."/>
            <person name="Denning D.W."/>
            <person name="Galagan J.E."/>
            <person name="Nierman W.C."/>
            <person name="Yu J."/>
            <person name="Archer D.B."/>
            <person name="Bennett J.W."/>
            <person name="Bhatnagar D."/>
            <person name="Cleveland T.E."/>
            <person name="Fedorova N.D."/>
            <person name="Gotoh O."/>
            <person name="Horikawa H."/>
            <person name="Hosoyama A."/>
            <person name="Ichinomiya M."/>
            <person name="Igarashi R."/>
            <person name="Iwashita K."/>
            <person name="Juvvadi P.R."/>
            <person name="Kato M."/>
            <person name="Kato Y."/>
            <person name="Kin T."/>
            <person name="Kokubun A."/>
            <person name="Maeda H."/>
            <person name="Maeyama N."/>
            <person name="Maruyama J."/>
            <person name="Nagasaki H."/>
            <person name="Nakajima T."/>
            <person name="Oda K."/>
            <person name="Okada K."/>
            <person name="Paulsen I."/>
            <person name="Sakamoto K."/>
            <person name="Sawano T."/>
            <person name="Takahashi M."/>
            <person name="Takase K."/>
            <person name="Terabayashi Y."/>
            <person name="Wortman J."/>
            <person name="Yamada O."/>
            <person name="Yamagata Y."/>
            <person name="Anazawa H."/>
            <person name="Hata Y."/>
            <person name="Koide Y."/>
            <person name="Komori T."/>
            <person name="Koyama Y."/>
            <person name="Minetoki T."/>
            <person name="Suharnan S."/>
            <person name="Tanaka A."/>
            <person name="Isono K."/>
            <person name="Kuhara S."/>
            <person name="Ogasawara N."/>
            <person name="Kikuchi H."/>
        </authorList>
    </citation>
    <scope>NUCLEOTIDE SEQUENCE [LARGE SCALE GENOMIC DNA]</scope>
    <source>
        <strain evidence="3">ATCC 42149 / RIB 40</strain>
    </source>
</reference>
<dbReference type="HOGENOM" id="CLU_2120610_0_0_1"/>
<accession>Q2TWW7</accession>
<evidence type="ECO:0000256" key="1">
    <source>
        <dbReference type="SAM" id="MobiDB-lite"/>
    </source>
</evidence>
<feature type="region of interest" description="Disordered" evidence="1">
    <location>
        <begin position="93"/>
        <end position="114"/>
    </location>
</feature>
<dbReference type="RefSeq" id="XP_023094171.1">
    <property type="nucleotide sequence ID" value="XM_023233664.1"/>
</dbReference>
<dbReference type="AlphaFoldDB" id="Q2TWW7"/>
<dbReference type="Proteomes" id="UP000006564">
    <property type="component" value="Chromosome 8"/>
</dbReference>
<dbReference type="VEuPathDB" id="FungiDB:AO090010000384"/>